<dbReference type="InterPro" id="IPR000210">
    <property type="entry name" value="BTB/POZ_dom"/>
</dbReference>
<dbReference type="STRING" id="264951.A0A443HYE3"/>
<evidence type="ECO:0000313" key="3">
    <source>
        <dbReference type="Proteomes" id="UP000283841"/>
    </source>
</evidence>
<keyword evidence="3" id="KW-1185">Reference proteome</keyword>
<sequence>MSTARPQVFRGRNYYPHNVDSTDFRISCQGRLFWVHKDIISRESPYFQTLVRGTFSEGQNGRLTLRDIQPDVVHALLAYMYTGKLQLHLVHSPPEYYSYTTGKRLDSELADWDKNEDYMGTVMSKAFACVLIYIAADRFFLDNLKELAARGFMANFRPRQMSDEIPDDFVELIGEIYEKTHADDDALKSHVVFHLNEYLSQSQRIVFEESAFKEAFLKFEKFAWDIFSGTVGTWGNECDLHRRATGYLRHVIARETGLIETLQTNTECRQCGHEFGCVVELVGKDRRRIEKETWLRCTKCKTRHFPPGFPLGRLY</sequence>
<dbReference type="PANTHER" id="PTHR47843:SF5">
    <property type="entry name" value="BTB_POZ DOMAIN PROTEIN"/>
    <property type="match status" value="1"/>
</dbReference>
<dbReference type="Pfam" id="PF00651">
    <property type="entry name" value="BTB"/>
    <property type="match status" value="1"/>
</dbReference>
<accession>A0A443HYE3</accession>
<dbReference type="Gene3D" id="3.30.710.10">
    <property type="entry name" value="Potassium Channel Kv1.1, Chain A"/>
    <property type="match status" value="1"/>
</dbReference>
<dbReference type="GeneID" id="39599523"/>
<dbReference type="Proteomes" id="UP000283841">
    <property type="component" value="Unassembled WGS sequence"/>
</dbReference>
<dbReference type="InterPro" id="IPR011333">
    <property type="entry name" value="SKP1/BTB/POZ_sf"/>
</dbReference>
<comment type="caution">
    <text evidence="2">The sequence shown here is derived from an EMBL/GenBank/DDBJ whole genome shotgun (WGS) entry which is preliminary data.</text>
</comment>
<evidence type="ECO:0000259" key="1">
    <source>
        <dbReference type="PROSITE" id="PS50097"/>
    </source>
</evidence>
<proteinExistence type="predicted"/>
<dbReference type="AlphaFoldDB" id="A0A443HYE3"/>
<name>A0A443HYE3_BYSSP</name>
<organism evidence="2 3">
    <name type="scientific">Byssochlamys spectabilis</name>
    <name type="common">Paecilomyces variotii</name>
    <dbReference type="NCBI Taxonomy" id="264951"/>
    <lineage>
        <taxon>Eukaryota</taxon>
        <taxon>Fungi</taxon>
        <taxon>Dikarya</taxon>
        <taxon>Ascomycota</taxon>
        <taxon>Pezizomycotina</taxon>
        <taxon>Eurotiomycetes</taxon>
        <taxon>Eurotiomycetidae</taxon>
        <taxon>Eurotiales</taxon>
        <taxon>Thermoascaceae</taxon>
        <taxon>Paecilomyces</taxon>
    </lineage>
</organism>
<dbReference type="SMART" id="SM00225">
    <property type="entry name" value="BTB"/>
    <property type="match status" value="1"/>
</dbReference>
<reference evidence="2 3" key="1">
    <citation type="journal article" date="2018" name="Front. Microbiol.">
        <title>Genomic and genetic insights into a cosmopolitan fungus, Paecilomyces variotii (Eurotiales).</title>
        <authorList>
            <person name="Urquhart A.S."/>
            <person name="Mondo S.J."/>
            <person name="Makela M.R."/>
            <person name="Hane J.K."/>
            <person name="Wiebenga A."/>
            <person name="He G."/>
            <person name="Mihaltcheva S."/>
            <person name="Pangilinan J."/>
            <person name="Lipzen A."/>
            <person name="Barry K."/>
            <person name="de Vries R.P."/>
            <person name="Grigoriev I.V."/>
            <person name="Idnurm A."/>
        </authorList>
    </citation>
    <scope>NUCLEOTIDE SEQUENCE [LARGE SCALE GENOMIC DNA]</scope>
    <source>
        <strain evidence="2 3">CBS 101075</strain>
    </source>
</reference>
<dbReference type="SUPFAM" id="SSF54695">
    <property type="entry name" value="POZ domain"/>
    <property type="match status" value="1"/>
</dbReference>
<dbReference type="EMBL" id="RCNU01000003">
    <property type="protein sequence ID" value="RWQ96862.1"/>
    <property type="molecule type" value="Genomic_DNA"/>
</dbReference>
<dbReference type="VEuPathDB" id="FungiDB:C8Q69DRAFT_461487"/>
<feature type="domain" description="BTB" evidence="1">
    <location>
        <begin position="22"/>
        <end position="89"/>
    </location>
</feature>
<dbReference type="PROSITE" id="PS50097">
    <property type="entry name" value="BTB"/>
    <property type="match status" value="1"/>
</dbReference>
<dbReference type="CDD" id="cd18186">
    <property type="entry name" value="BTB_POZ_ZBTB_KLHL-like"/>
    <property type="match status" value="1"/>
</dbReference>
<dbReference type="PANTHER" id="PTHR47843">
    <property type="entry name" value="BTB DOMAIN-CONTAINING PROTEIN-RELATED"/>
    <property type="match status" value="1"/>
</dbReference>
<gene>
    <name evidence="2" type="ORF">C8Q69DRAFT_461487</name>
</gene>
<evidence type="ECO:0000313" key="2">
    <source>
        <dbReference type="EMBL" id="RWQ96862.1"/>
    </source>
</evidence>
<dbReference type="RefSeq" id="XP_028486507.1">
    <property type="nucleotide sequence ID" value="XM_028630246.1"/>
</dbReference>
<protein>
    <recommendedName>
        <fullName evidence="1">BTB domain-containing protein</fullName>
    </recommendedName>
</protein>